<keyword evidence="3" id="KW-1133">Transmembrane helix</keyword>
<comment type="subcellular location">
    <subcellularLocation>
        <location evidence="1">Cell membrane</location>
        <topology evidence="1">Multi-pass membrane protein</topology>
    </subcellularLocation>
</comment>
<protein>
    <submittedName>
        <fullName evidence="6">OLC1v1035893C1</fullName>
    </submittedName>
</protein>
<dbReference type="AlphaFoldDB" id="A0AAV1CX91"/>
<evidence type="ECO:0000313" key="7">
    <source>
        <dbReference type="Proteomes" id="UP001161247"/>
    </source>
</evidence>
<organism evidence="6 7">
    <name type="scientific">Oldenlandia corymbosa var. corymbosa</name>
    <dbReference type="NCBI Taxonomy" id="529605"/>
    <lineage>
        <taxon>Eukaryota</taxon>
        <taxon>Viridiplantae</taxon>
        <taxon>Streptophyta</taxon>
        <taxon>Embryophyta</taxon>
        <taxon>Tracheophyta</taxon>
        <taxon>Spermatophyta</taxon>
        <taxon>Magnoliopsida</taxon>
        <taxon>eudicotyledons</taxon>
        <taxon>Gunneridae</taxon>
        <taxon>Pentapetalae</taxon>
        <taxon>asterids</taxon>
        <taxon>lamiids</taxon>
        <taxon>Gentianales</taxon>
        <taxon>Rubiaceae</taxon>
        <taxon>Rubioideae</taxon>
        <taxon>Spermacoceae</taxon>
        <taxon>Hedyotis-Oldenlandia complex</taxon>
        <taxon>Oldenlandia</taxon>
    </lineage>
</organism>
<proteinExistence type="inferred from homology"/>
<dbReference type="Proteomes" id="UP001161247">
    <property type="component" value="Chromosome 3"/>
</dbReference>
<accession>A0AAV1CX91</accession>
<sequence length="246" mass="27998">MLLRTYGQDSSVSDNVVLPMYQGIMFHGGINNCPVCGGSLMYNSKEYYCKEEFNEWSSWTYATKDSPRKDEPLKIPESVEKSPVPEVIKTHEDPKNQRKRELKLADKPPAQMMIPYPVISHNHTTGELELRQLGLQQLIVSLTPWNCPECNLLSEDLLQSFQSPSVCKIFWIEESGWILNKGDLGALLRSSFAEDIQHSETNEEIMGVLSFVFWTLTLVPLLKYVFIVLQADNNGEGMAQLPKQLK</sequence>
<evidence type="ECO:0000256" key="3">
    <source>
        <dbReference type="SAM" id="Phobius"/>
    </source>
</evidence>
<dbReference type="InterPro" id="IPR053951">
    <property type="entry name" value="K_trans_N"/>
</dbReference>
<feature type="domain" description="K+ potassium transporter integral membrane" evidence="4">
    <location>
        <begin position="188"/>
        <end position="237"/>
    </location>
</feature>
<dbReference type="PANTHER" id="PTHR30540">
    <property type="entry name" value="OSMOTIC STRESS POTASSIUM TRANSPORTER"/>
    <property type="match status" value="1"/>
</dbReference>
<keyword evidence="3" id="KW-0812">Transmembrane</keyword>
<evidence type="ECO:0000256" key="1">
    <source>
        <dbReference type="ARBA" id="ARBA00004651"/>
    </source>
</evidence>
<dbReference type="PROSITE" id="PS52007">
    <property type="entry name" value="PADR1"/>
    <property type="match status" value="1"/>
</dbReference>
<evidence type="ECO:0000259" key="4">
    <source>
        <dbReference type="Pfam" id="PF02705"/>
    </source>
</evidence>
<keyword evidence="3" id="KW-0472">Membrane</keyword>
<evidence type="ECO:0000313" key="6">
    <source>
        <dbReference type="EMBL" id="CAI9099122.1"/>
    </source>
</evidence>
<dbReference type="GO" id="GO:0005886">
    <property type="term" value="C:plasma membrane"/>
    <property type="evidence" value="ECO:0007669"/>
    <property type="project" value="UniProtKB-SubCell"/>
</dbReference>
<evidence type="ECO:0000256" key="2">
    <source>
        <dbReference type="ARBA" id="ARBA00008440"/>
    </source>
</evidence>
<name>A0AAV1CX91_OLDCO</name>
<dbReference type="GO" id="GO:0008270">
    <property type="term" value="F:zinc ion binding"/>
    <property type="evidence" value="ECO:0007669"/>
    <property type="project" value="InterPro"/>
</dbReference>
<dbReference type="InterPro" id="IPR003855">
    <property type="entry name" value="K+_transporter"/>
</dbReference>
<comment type="similarity">
    <text evidence="2">Belongs to the HAK/KUP transporter (TC 2.A.72.3) family.</text>
</comment>
<keyword evidence="7" id="KW-1185">Reference proteome</keyword>
<dbReference type="EMBL" id="OX459120">
    <property type="protein sequence ID" value="CAI9099122.1"/>
    <property type="molecule type" value="Genomic_DNA"/>
</dbReference>
<evidence type="ECO:0000259" key="5">
    <source>
        <dbReference type="Pfam" id="PF08063"/>
    </source>
</evidence>
<reference evidence="6" key="1">
    <citation type="submission" date="2023-03" db="EMBL/GenBank/DDBJ databases">
        <authorList>
            <person name="Julca I."/>
        </authorList>
    </citation>
    <scope>NUCLEOTIDE SEQUENCE</scope>
</reference>
<dbReference type="SMART" id="SM01335">
    <property type="entry name" value="PADR1"/>
    <property type="match status" value="1"/>
</dbReference>
<dbReference type="InterPro" id="IPR012982">
    <property type="entry name" value="PARP1-like_PADR1_Zn_ribbon"/>
</dbReference>
<dbReference type="GO" id="GO:0015079">
    <property type="term" value="F:potassium ion transmembrane transporter activity"/>
    <property type="evidence" value="ECO:0007669"/>
    <property type="project" value="InterPro"/>
</dbReference>
<dbReference type="PANTHER" id="PTHR30540:SF83">
    <property type="entry name" value="K+ POTASSIUM TRANSPORTER"/>
    <property type="match status" value="1"/>
</dbReference>
<feature type="transmembrane region" description="Helical" evidence="3">
    <location>
        <begin position="205"/>
        <end position="229"/>
    </location>
</feature>
<dbReference type="Gene3D" id="3.90.640.80">
    <property type="match status" value="1"/>
</dbReference>
<dbReference type="Pfam" id="PF02705">
    <property type="entry name" value="K_trans"/>
    <property type="match status" value="1"/>
</dbReference>
<dbReference type="Pfam" id="PF08063">
    <property type="entry name" value="Zn_ribbon_PADR1"/>
    <property type="match status" value="1"/>
</dbReference>
<gene>
    <name evidence="6" type="ORF">OLC1_LOCUS9203</name>
</gene>
<feature type="domain" description="PARP1-like PADR1" evidence="5">
    <location>
        <begin position="31"/>
        <end position="69"/>
    </location>
</feature>